<keyword evidence="10" id="KW-1185">Reference proteome</keyword>
<evidence type="ECO:0000256" key="3">
    <source>
        <dbReference type="ARBA" id="ARBA00013109"/>
    </source>
</evidence>
<evidence type="ECO:0000259" key="8">
    <source>
        <dbReference type="Pfam" id="PF02602"/>
    </source>
</evidence>
<dbReference type="SUPFAM" id="SSF69618">
    <property type="entry name" value="HemD-like"/>
    <property type="match status" value="1"/>
</dbReference>
<comment type="caution">
    <text evidence="9">The sequence shown here is derived from an EMBL/GenBank/DDBJ whole genome shotgun (WGS) entry which is preliminary data.</text>
</comment>
<dbReference type="GO" id="GO:0004852">
    <property type="term" value="F:uroporphyrinogen-III synthase activity"/>
    <property type="evidence" value="ECO:0007669"/>
    <property type="project" value="UniProtKB-UniRule"/>
</dbReference>
<dbReference type="UniPathway" id="UPA00251">
    <property type="reaction ID" value="UER00320"/>
</dbReference>
<sequence>MILLALFVVLRAAGMPHVKIGVVGTGTASIFKEAMQSSKELLDVAFAPSKATGKVSATKLPKIGNKTTVLYPASEKASNEIEEGLSKRGFEVIRMNTYTMVPVQNVDEMVLKQALASPVVTVASPSAIRRVSDFGLMKTNNKGRVISFNDFGSKVILACASEFCIKKPSSNKDMLMVVVSSEASMSPHPAPPISSAKAITKRIVPENEVVNGSSNEKLFVIAIYK</sequence>
<feature type="domain" description="Tetrapyrrole biosynthesis uroporphyrinogen III synthase" evidence="8">
    <location>
        <begin position="14"/>
        <end position="133"/>
    </location>
</feature>
<dbReference type="Gene3D" id="3.40.50.10090">
    <property type="match status" value="1"/>
</dbReference>
<dbReference type="PANTHER" id="PTHR38042">
    <property type="entry name" value="UROPORPHYRINOGEN-III SYNTHASE, CHLOROPLASTIC"/>
    <property type="match status" value="1"/>
</dbReference>
<dbReference type="Pfam" id="PF02602">
    <property type="entry name" value="HEM4"/>
    <property type="match status" value="1"/>
</dbReference>
<evidence type="ECO:0000313" key="9">
    <source>
        <dbReference type="EMBL" id="RYQ79495.1"/>
    </source>
</evidence>
<evidence type="ECO:0000313" key="10">
    <source>
        <dbReference type="Proteomes" id="UP000289738"/>
    </source>
</evidence>
<dbReference type="STRING" id="3818.A0A444WQ03"/>
<evidence type="ECO:0000256" key="4">
    <source>
        <dbReference type="ARBA" id="ARBA00023239"/>
    </source>
</evidence>
<name>A0A444WQ03_ARAHY</name>
<comment type="function">
    <text evidence="7">Catalyzes cyclization of the linear tetrapyrrole, hydroxymethylbilane, to the macrocyclic uroporphyrinogen III.</text>
</comment>
<dbReference type="InterPro" id="IPR003754">
    <property type="entry name" value="4pyrrol_synth_uPrphyn_synth"/>
</dbReference>
<reference evidence="9 10" key="1">
    <citation type="submission" date="2019-01" db="EMBL/GenBank/DDBJ databases">
        <title>Sequencing of cultivated peanut Arachis hypogaea provides insights into genome evolution and oil improvement.</title>
        <authorList>
            <person name="Chen X."/>
        </authorList>
    </citation>
    <scope>NUCLEOTIDE SEQUENCE [LARGE SCALE GENOMIC DNA]</scope>
    <source>
        <strain evidence="10">cv. Fuhuasheng</strain>
        <tissue evidence="9">Leaves</tissue>
    </source>
</reference>
<dbReference type="PANTHER" id="PTHR38042:SF1">
    <property type="entry name" value="UROPORPHYRINOGEN-III SYNTHASE, CHLOROPLASTIC"/>
    <property type="match status" value="1"/>
</dbReference>
<evidence type="ECO:0000256" key="5">
    <source>
        <dbReference type="ARBA" id="ARBA00023244"/>
    </source>
</evidence>
<evidence type="ECO:0000256" key="2">
    <source>
        <dbReference type="ARBA" id="ARBA00008133"/>
    </source>
</evidence>
<keyword evidence="4 7" id="KW-0456">Lyase</keyword>
<dbReference type="GO" id="GO:0006782">
    <property type="term" value="P:protoporphyrinogen IX biosynthetic process"/>
    <property type="evidence" value="ECO:0007669"/>
    <property type="project" value="UniProtKB-UniRule"/>
</dbReference>
<dbReference type="EC" id="4.2.1.75" evidence="3 7"/>
<organism evidence="9 10">
    <name type="scientific">Arachis hypogaea</name>
    <name type="common">Peanut</name>
    <dbReference type="NCBI Taxonomy" id="3818"/>
    <lineage>
        <taxon>Eukaryota</taxon>
        <taxon>Viridiplantae</taxon>
        <taxon>Streptophyta</taxon>
        <taxon>Embryophyta</taxon>
        <taxon>Tracheophyta</taxon>
        <taxon>Spermatophyta</taxon>
        <taxon>Magnoliopsida</taxon>
        <taxon>eudicotyledons</taxon>
        <taxon>Gunneridae</taxon>
        <taxon>Pentapetalae</taxon>
        <taxon>rosids</taxon>
        <taxon>fabids</taxon>
        <taxon>Fabales</taxon>
        <taxon>Fabaceae</taxon>
        <taxon>Papilionoideae</taxon>
        <taxon>50 kb inversion clade</taxon>
        <taxon>dalbergioids sensu lato</taxon>
        <taxon>Dalbergieae</taxon>
        <taxon>Pterocarpus clade</taxon>
        <taxon>Arachis</taxon>
    </lineage>
</organism>
<dbReference type="AlphaFoldDB" id="A0A444WQ03"/>
<dbReference type="InterPro" id="IPR039793">
    <property type="entry name" value="UROS/Hem4"/>
</dbReference>
<comment type="similarity">
    <text evidence="2 7">Belongs to the uroporphyrinogen-III synthase family.</text>
</comment>
<evidence type="ECO:0000256" key="6">
    <source>
        <dbReference type="ARBA" id="ARBA00048617"/>
    </source>
</evidence>
<dbReference type="Proteomes" id="UP000289738">
    <property type="component" value="Unassembled WGS sequence"/>
</dbReference>
<dbReference type="EMBL" id="SDMP01000026">
    <property type="protein sequence ID" value="RYQ79495.1"/>
    <property type="molecule type" value="Genomic_DNA"/>
</dbReference>
<proteinExistence type="inferred from homology"/>
<comment type="catalytic activity">
    <reaction evidence="6 7">
        <text>hydroxymethylbilane = uroporphyrinogen III + H2O</text>
        <dbReference type="Rhea" id="RHEA:18965"/>
        <dbReference type="ChEBI" id="CHEBI:15377"/>
        <dbReference type="ChEBI" id="CHEBI:57308"/>
        <dbReference type="ChEBI" id="CHEBI:57845"/>
        <dbReference type="EC" id="4.2.1.75"/>
    </reaction>
</comment>
<gene>
    <name evidence="9" type="ORF">Ahy_Scaffold6g108242</name>
</gene>
<accession>A0A444WQ03</accession>
<evidence type="ECO:0000256" key="1">
    <source>
        <dbReference type="ARBA" id="ARBA00004772"/>
    </source>
</evidence>
<dbReference type="GO" id="GO:0009507">
    <property type="term" value="C:chloroplast"/>
    <property type="evidence" value="ECO:0007669"/>
    <property type="project" value="TreeGrafter"/>
</dbReference>
<dbReference type="GO" id="GO:0006780">
    <property type="term" value="P:uroporphyrinogen III biosynthetic process"/>
    <property type="evidence" value="ECO:0007669"/>
    <property type="project" value="UniProtKB-UniRule"/>
</dbReference>
<evidence type="ECO:0000256" key="7">
    <source>
        <dbReference type="RuleBase" id="RU366031"/>
    </source>
</evidence>
<keyword evidence="5 7" id="KW-0627">Porphyrin biosynthesis</keyword>
<protein>
    <recommendedName>
        <fullName evidence="3 7">Uroporphyrinogen-III synthase</fullName>
        <ecNumber evidence="3 7">4.2.1.75</ecNumber>
    </recommendedName>
</protein>
<dbReference type="InterPro" id="IPR036108">
    <property type="entry name" value="4pyrrol_syn_uPrphyn_synt_sf"/>
</dbReference>
<comment type="pathway">
    <text evidence="1 7">Porphyrin-containing compound metabolism; protoporphyrin-IX biosynthesis; coproporphyrinogen-III from 5-aminolevulinate: step 3/4.</text>
</comment>